<feature type="non-terminal residue" evidence="6">
    <location>
        <position position="1"/>
    </location>
</feature>
<comment type="caution">
    <text evidence="6">The sequence shown here is derived from an EMBL/GenBank/DDBJ whole genome shotgun (WGS) entry which is preliminary data.</text>
</comment>
<sequence length="338" mass="39313">VDKPWPTVRGRTNFCWYDLSEEWSEETTPKPVAVENIDRNFKYYRKRWAALPFSERQKYKSLGTSSRPRGELIAETMLSFSEGVRDLSQLETGIRTYWRDFEAYTLRKMMEGHSEEETAEVLKTISQIAGLAVRSKHLVTKPLPALTRGVKSVTMSQEQASCLLAYAFFCTVLPRPGYNFFSFCRFHCHRNPIYMEKMKFILHYFRTVIEEMPRGTLTFSRPAFDVEEREDMLDSWTEPLREMHATPEGRIEEMEGCLQVVFSSDYIGGQVMNTGAMQEAIRFLCCPEMLVSMLLCDWVGYLRASHCYPGRAALQCIRRIRFVTPPRSDETAKGRTER</sequence>
<dbReference type="PANTHER" id="PTHR12837">
    <property type="entry name" value="POLY ADP-RIBOSE GLYCOHYDROLASE"/>
    <property type="match status" value="1"/>
</dbReference>
<keyword evidence="3" id="KW-0378">Hydrolase</keyword>
<evidence type="ECO:0000313" key="6">
    <source>
        <dbReference type="EMBL" id="GMR30996.1"/>
    </source>
</evidence>
<dbReference type="InterPro" id="IPR046372">
    <property type="entry name" value="PARG_cat_C"/>
</dbReference>
<dbReference type="GO" id="GO:0004649">
    <property type="term" value="F:poly(ADP-ribose) glycohydrolase activity"/>
    <property type="evidence" value="ECO:0007669"/>
    <property type="project" value="UniProtKB-EC"/>
</dbReference>
<name>A0AAN5C762_9BILA</name>
<dbReference type="GO" id="GO:0005737">
    <property type="term" value="C:cytoplasm"/>
    <property type="evidence" value="ECO:0007669"/>
    <property type="project" value="TreeGrafter"/>
</dbReference>
<evidence type="ECO:0000256" key="2">
    <source>
        <dbReference type="ARBA" id="ARBA00012255"/>
    </source>
</evidence>
<reference evidence="7" key="1">
    <citation type="submission" date="2022-10" db="EMBL/GenBank/DDBJ databases">
        <title>Genome assembly of Pristionchus species.</title>
        <authorList>
            <person name="Yoshida K."/>
            <person name="Sommer R.J."/>
        </authorList>
    </citation>
    <scope>NUCLEOTIDE SEQUENCE [LARGE SCALE GENOMIC DNA]</scope>
    <source>
        <strain evidence="7">RS5460</strain>
    </source>
</reference>
<protein>
    <recommendedName>
        <fullName evidence="2">poly(ADP-ribose) glycohydrolase</fullName>
        <ecNumber evidence="2">3.2.1.143</ecNumber>
    </recommendedName>
</protein>
<dbReference type="GO" id="GO:0005975">
    <property type="term" value="P:carbohydrate metabolic process"/>
    <property type="evidence" value="ECO:0007669"/>
    <property type="project" value="InterPro"/>
</dbReference>
<comment type="similarity">
    <text evidence="1">Belongs to the poly(ADP-ribose) glycohydrolase family.</text>
</comment>
<evidence type="ECO:0000259" key="5">
    <source>
        <dbReference type="Pfam" id="PF20811"/>
    </source>
</evidence>
<evidence type="ECO:0000259" key="4">
    <source>
        <dbReference type="Pfam" id="PF05028"/>
    </source>
</evidence>
<dbReference type="EMBL" id="BTRK01000001">
    <property type="protein sequence ID" value="GMR30996.1"/>
    <property type="molecule type" value="Genomic_DNA"/>
</dbReference>
<dbReference type="EC" id="3.2.1.143" evidence="2"/>
<dbReference type="InterPro" id="IPR048362">
    <property type="entry name" value="PARG_helical"/>
</dbReference>
<dbReference type="Pfam" id="PF20811">
    <property type="entry name" value="PARG_cat_N"/>
    <property type="match status" value="1"/>
</dbReference>
<dbReference type="PANTHER" id="PTHR12837:SF15">
    <property type="entry name" value="POLY(ADP-RIBOSE) GLYCOHYDROLASE"/>
    <property type="match status" value="1"/>
</dbReference>
<proteinExistence type="inferred from homology"/>
<dbReference type="GO" id="GO:0005634">
    <property type="term" value="C:nucleus"/>
    <property type="evidence" value="ECO:0007669"/>
    <property type="project" value="TreeGrafter"/>
</dbReference>
<feature type="domain" description="PARG helical" evidence="5">
    <location>
        <begin position="123"/>
        <end position="221"/>
    </location>
</feature>
<accession>A0AAN5C762</accession>
<organism evidence="6 7">
    <name type="scientific">Pristionchus mayeri</name>
    <dbReference type="NCBI Taxonomy" id="1317129"/>
    <lineage>
        <taxon>Eukaryota</taxon>
        <taxon>Metazoa</taxon>
        <taxon>Ecdysozoa</taxon>
        <taxon>Nematoda</taxon>
        <taxon>Chromadorea</taxon>
        <taxon>Rhabditida</taxon>
        <taxon>Rhabditina</taxon>
        <taxon>Diplogasteromorpha</taxon>
        <taxon>Diplogasteroidea</taxon>
        <taxon>Neodiplogasteridae</taxon>
        <taxon>Pristionchus</taxon>
    </lineage>
</organism>
<dbReference type="Proteomes" id="UP001328107">
    <property type="component" value="Unassembled WGS sequence"/>
</dbReference>
<dbReference type="InterPro" id="IPR007724">
    <property type="entry name" value="Poly_GlycHdrlase"/>
</dbReference>
<evidence type="ECO:0000256" key="3">
    <source>
        <dbReference type="ARBA" id="ARBA00022801"/>
    </source>
</evidence>
<gene>
    <name evidence="6" type="ORF">PMAYCL1PPCAC_01191</name>
</gene>
<dbReference type="GO" id="GO:0009225">
    <property type="term" value="P:nucleotide-sugar metabolic process"/>
    <property type="evidence" value="ECO:0007669"/>
    <property type="project" value="TreeGrafter"/>
</dbReference>
<dbReference type="AlphaFoldDB" id="A0AAN5C762"/>
<evidence type="ECO:0000256" key="1">
    <source>
        <dbReference type="ARBA" id="ARBA00009545"/>
    </source>
</evidence>
<dbReference type="GO" id="GO:1990966">
    <property type="term" value="P:ATP generation from poly-ADP-D-ribose"/>
    <property type="evidence" value="ECO:0007669"/>
    <property type="project" value="TreeGrafter"/>
</dbReference>
<dbReference type="GO" id="GO:0006282">
    <property type="term" value="P:regulation of DNA repair"/>
    <property type="evidence" value="ECO:0007669"/>
    <property type="project" value="InterPro"/>
</dbReference>
<feature type="domain" description="PARG catalytic Macro" evidence="4">
    <location>
        <begin position="235"/>
        <end position="297"/>
    </location>
</feature>
<evidence type="ECO:0000313" key="7">
    <source>
        <dbReference type="Proteomes" id="UP001328107"/>
    </source>
</evidence>
<dbReference type="Pfam" id="PF05028">
    <property type="entry name" value="PARG_cat_C"/>
    <property type="match status" value="1"/>
</dbReference>
<keyword evidence="7" id="KW-1185">Reference proteome</keyword>